<evidence type="ECO:0000256" key="7">
    <source>
        <dbReference type="PIRSR" id="PIRSR005461-1"/>
    </source>
</evidence>
<dbReference type="PANTHER" id="PTHR10920:SF18">
    <property type="entry name" value="RRNA METHYLTRANSFERASE 2, MITOCHONDRIAL"/>
    <property type="match status" value="1"/>
</dbReference>
<dbReference type="InterPro" id="IPR029063">
    <property type="entry name" value="SAM-dependent_MTases_sf"/>
</dbReference>
<dbReference type="PANTHER" id="PTHR10920">
    <property type="entry name" value="RIBOSOMAL RNA METHYLTRANSFERASE"/>
    <property type="match status" value="1"/>
</dbReference>
<organism evidence="10">
    <name type="scientific">Phaeomonas parva</name>
    <dbReference type="NCBI Taxonomy" id="124430"/>
    <lineage>
        <taxon>Eukaryota</taxon>
        <taxon>Sar</taxon>
        <taxon>Stramenopiles</taxon>
        <taxon>Ochrophyta</taxon>
        <taxon>Pinguiophyceae</taxon>
        <taxon>Pinguiochrysidales</taxon>
        <taxon>Pinguiochrysidaceae</taxon>
        <taxon>Phaeomonas</taxon>
    </lineage>
</organism>
<dbReference type="InterPro" id="IPR050082">
    <property type="entry name" value="RNA_methyltr_RlmE"/>
</dbReference>
<accession>A0A7S1XNE5</accession>
<dbReference type="InterPro" id="IPR002877">
    <property type="entry name" value="RNA_MeTrfase_FtsJ_dom"/>
</dbReference>
<evidence type="ECO:0000256" key="5">
    <source>
        <dbReference type="ARBA" id="ARBA00022691"/>
    </source>
</evidence>
<comment type="similarity">
    <text evidence="1">Belongs to the class I-like SAM-binding methyltransferase superfamily. RNA methyltransferase RlmE family.</text>
</comment>
<dbReference type="AlphaFoldDB" id="A0A7S1XNE5"/>
<keyword evidence="3" id="KW-0489">Methyltransferase</keyword>
<sequence length="238" mass="25938">MRLLARSRGLAAGPGARHLSARKRPRKGSKAWLDRHVNDGFVKAAQKQGWRSRAAFKLLEMHEKHGLLAPGATIVELGCAPGGWTQVAASKLGPGGLVVGIDLLEVAALSGGNSRIIQGDFTEAEAQEKLRGLLAGREVDLVLSDMAPNTTGDKFGDHARSLDLVYEVLEFAAPLFAQRKDRGLEATVLAKYFQGRDEEELREFAKDHFTTVKNLKPKASRGESVERFLLCRGRTEAV</sequence>
<reference evidence="10" key="1">
    <citation type="submission" date="2021-01" db="EMBL/GenBank/DDBJ databases">
        <authorList>
            <person name="Corre E."/>
            <person name="Pelletier E."/>
            <person name="Niang G."/>
            <person name="Scheremetjew M."/>
            <person name="Finn R."/>
            <person name="Kale V."/>
            <person name="Holt S."/>
            <person name="Cochrane G."/>
            <person name="Meng A."/>
            <person name="Brown T."/>
            <person name="Cohen L."/>
        </authorList>
    </citation>
    <scope>NUCLEOTIDE SEQUENCE</scope>
    <source>
        <strain evidence="10">CCMP2877</strain>
    </source>
</reference>
<evidence type="ECO:0000256" key="6">
    <source>
        <dbReference type="ARBA" id="ARBA00041184"/>
    </source>
</evidence>
<dbReference type="EMBL" id="HBGJ01014229">
    <property type="protein sequence ID" value="CAD9250703.1"/>
    <property type="molecule type" value="Transcribed_RNA"/>
</dbReference>
<evidence type="ECO:0000256" key="8">
    <source>
        <dbReference type="SAM" id="MobiDB-lite"/>
    </source>
</evidence>
<dbReference type="Pfam" id="PF01728">
    <property type="entry name" value="FtsJ"/>
    <property type="match status" value="1"/>
</dbReference>
<feature type="compositionally biased region" description="Basic residues" evidence="8">
    <location>
        <begin position="19"/>
        <end position="29"/>
    </location>
</feature>
<dbReference type="PIRSF" id="PIRSF005461">
    <property type="entry name" value="23S_rRNA_mtase"/>
    <property type="match status" value="1"/>
</dbReference>
<dbReference type="SUPFAM" id="SSF53335">
    <property type="entry name" value="S-adenosyl-L-methionine-dependent methyltransferases"/>
    <property type="match status" value="1"/>
</dbReference>
<dbReference type="HAMAP" id="MF_01547">
    <property type="entry name" value="RNA_methyltr_E"/>
    <property type="match status" value="1"/>
</dbReference>
<keyword evidence="4" id="KW-0808">Transferase</keyword>
<keyword evidence="5 7" id="KW-0949">S-adenosyl-L-methionine</keyword>
<keyword evidence="2" id="KW-0698">rRNA processing</keyword>
<dbReference type="GO" id="GO:0008650">
    <property type="term" value="F:rRNA (uridine-2'-O-)-methyltransferase activity"/>
    <property type="evidence" value="ECO:0007669"/>
    <property type="project" value="TreeGrafter"/>
</dbReference>
<evidence type="ECO:0000256" key="4">
    <source>
        <dbReference type="ARBA" id="ARBA00022679"/>
    </source>
</evidence>
<dbReference type="Gene3D" id="3.40.50.150">
    <property type="entry name" value="Vaccinia Virus protein VP39"/>
    <property type="match status" value="1"/>
</dbReference>
<feature type="active site" description="Proton acceptor" evidence="7">
    <location>
        <position position="191"/>
    </location>
</feature>
<evidence type="ECO:0000256" key="3">
    <source>
        <dbReference type="ARBA" id="ARBA00022603"/>
    </source>
</evidence>
<feature type="region of interest" description="Disordered" evidence="8">
    <location>
        <begin position="1"/>
        <end position="29"/>
    </location>
</feature>
<evidence type="ECO:0000256" key="2">
    <source>
        <dbReference type="ARBA" id="ARBA00022552"/>
    </source>
</evidence>
<evidence type="ECO:0000313" key="10">
    <source>
        <dbReference type="EMBL" id="CAD9250703.1"/>
    </source>
</evidence>
<evidence type="ECO:0000259" key="9">
    <source>
        <dbReference type="Pfam" id="PF01728"/>
    </source>
</evidence>
<protein>
    <recommendedName>
        <fullName evidence="6">rRNA methyltransferase 2, mitochondrial</fullName>
    </recommendedName>
</protein>
<evidence type="ECO:0000256" key="1">
    <source>
        <dbReference type="ARBA" id="ARBA00009258"/>
    </source>
</evidence>
<name>A0A7S1XNE5_9STRA</name>
<feature type="domain" description="Ribosomal RNA methyltransferase FtsJ" evidence="9">
    <location>
        <begin position="50"/>
        <end position="234"/>
    </location>
</feature>
<dbReference type="InterPro" id="IPR015507">
    <property type="entry name" value="rRNA-MeTfrase_E"/>
</dbReference>
<proteinExistence type="inferred from homology"/>
<gene>
    <name evidence="10" type="ORF">PPAR1163_LOCUS9064</name>
</gene>